<reference evidence="2" key="1">
    <citation type="submission" date="2016-03" db="EMBL/GenBank/DDBJ databases">
        <authorList>
            <person name="Devillers Hugo."/>
        </authorList>
    </citation>
    <scope>NUCLEOTIDE SEQUENCE [LARGE SCALE GENOMIC DNA]</scope>
</reference>
<organism evidence="1 2">
    <name type="scientific">Lachancea nothofagi CBS 11611</name>
    <dbReference type="NCBI Taxonomy" id="1266666"/>
    <lineage>
        <taxon>Eukaryota</taxon>
        <taxon>Fungi</taxon>
        <taxon>Dikarya</taxon>
        <taxon>Ascomycota</taxon>
        <taxon>Saccharomycotina</taxon>
        <taxon>Saccharomycetes</taxon>
        <taxon>Saccharomycetales</taxon>
        <taxon>Saccharomycetaceae</taxon>
        <taxon>Lachancea</taxon>
    </lineage>
</organism>
<keyword evidence="2" id="KW-1185">Reference proteome</keyword>
<dbReference type="EMBL" id="LT598448">
    <property type="protein sequence ID" value="SCU88339.1"/>
    <property type="molecule type" value="Genomic_DNA"/>
</dbReference>
<protein>
    <submittedName>
        <fullName evidence="1">LANO_0D01816g1_1</fullName>
    </submittedName>
</protein>
<gene>
    <name evidence="1" type="ORF">LANO_0D01816G</name>
</gene>
<sequence length="213" mass="23887">MVVNLHSLALTMAQFNSLSNRATLLPCVSQQCCFLSRSVPPYRAPLSILVLLLFTHTQAWFWPLPITKSRLRVHVSPRSHHDFRLLSLPPWPGKTFFRAHASSRINSRFFLAPRPIGTSGSASAVEVFPVPDTSLPGETETARQRRTKAYFSTIKVFPSCSCVSWIWHRSLRASSSSSSSRNTAQLQGNKLRYPQPTIIRTVVLTETIPVGQE</sequence>
<dbReference type="AlphaFoldDB" id="A0A1G4JDX7"/>
<evidence type="ECO:0000313" key="2">
    <source>
        <dbReference type="Proteomes" id="UP000189911"/>
    </source>
</evidence>
<evidence type="ECO:0000313" key="1">
    <source>
        <dbReference type="EMBL" id="SCU88339.1"/>
    </source>
</evidence>
<dbReference type="Proteomes" id="UP000189911">
    <property type="component" value="Chromosome D"/>
</dbReference>
<proteinExistence type="predicted"/>
<accession>A0A1G4JDX7</accession>
<name>A0A1G4JDX7_9SACH</name>